<keyword evidence="1" id="KW-0812">Transmembrane</keyword>
<keyword evidence="1" id="KW-1133">Transmembrane helix</keyword>
<dbReference type="EMBL" id="CDMY01000592">
    <property type="protein sequence ID" value="CEM25130.1"/>
    <property type="molecule type" value="Genomic_DNA"/>
</dbReference>
<organism evidence="2 3">
    <name type="scientific">Vitrella brassicaformis (strain CCMP3155)</name>
    <dbReference type="NCBI Taxonomy" id="1169540"/>
    <lineage>
        <taxon>Eukaryota</taxon>
        <taxon>Sar</taxon>
        <taxon>Alveolata</taxon>
        <taxon>Colpodellida</taxon>
        <taxon>Vitrellaceae</taxon>
        <taxon>Vitrella</taxon>
    </lineage>
</organism>
<feature type="transmembrane region" description="Helical" evidence="1">
    <location>
        <begin position="49"/>
        <end position="67"/>
    </location>
</feature>
<dbReference type="AlphaFoldDB" id="A0A0G4G8K3"/>
<name>A0A0G4G8K3_VITBC</name>
<evidence type="ECO:0000256" key="1">
    <source>
        <dbReference type="SAM" id="Phobius"/>
    </source>
</evidence>
<keyword evidence="3" id="KW-1185">Reference proteome</keyword>
<evidence type="ECO:0000313" key="3">
    <source>
        <dbReference type="Proteomes" id="UP000041254"/>
    </source>
</evidence>
<accession>A0A0G4G8K3</accession>
<evidence type="ECO:0000313" key="2">
    <source>
        <dbReference type="EMBL" id="CEM25130.1"/>
    </source>
</evidence>
<dbReference type="InParanoid" id="A0A0G4G8K3"/>
<reference evidence="2 3" key="1">
    <citation type="submission" date="2014-11" db="EMBL/GenBank/DDBJ databases">
        <authorList>
            <person name="Zhu J."/>
            <person name="Qi W."/>
            <person name="Song R."/>
        </authorList>
    </citation>
    <scope>NUCLEOTIDE SEQUENCE [LARGE SCALE GENOMIC DNA]</scope>
</reference>
<evidence type="ECO:0008006" key="4">
    <source>
        <dbReference type="Google" id="ProtNLM"/>
    </source>
</evidence>
<sequence length="133" mass="14785">MGTSSGAGDVVSESSRAVVAGCVVFSGLQAFCHLPLLRGKAPLLRHRTRSIRLGLISALAAGAVFWINHRRNLRRREALETLQQQDVEKMKFMKADSLATPLSMPEETEEAELKIPSLIQEAKAEDRRMGWER</sequence>
<dbReference type="VEuPathDB" id="CryptoDB:Vbra_3299"/>
<feature type="transmembrane region" description="Helical" evidence="1">
    <location>
        <begin position="17"/>
        <end position="37"/>
    </location>
</feature>
<protein>
    <recommendedName>
        <fullName evidence="4">HIG1 domain-containing protein</fullName>
    </recommendedName>
</protein>
<gene>
    <name evidence="2" type="ORF">Vbra_3299</name>
</gene>
<keyword evidence="1" id="KW-0472">Membrane</keyword>
<proteinExistence type="predicted"/>
<dbReference type="Proteomes" id="UP000041254">
    <property type="component" value="Unassembled WGS sequence"/>
</dbReference>